<comment type="caution">
    <text evidence="5">The sequence shown here is derived from an EMBL/GenBank/DDBJ whole genome shotgun (WGS) entry which is preliminary data.</text>
</comment>
<evidence type="ECO:0000313" key="5">
    <source>
        <dbReference type="EMBL" id="TDV46863.1"/>
    </source>
</evidence>
<dbReference type="PANTHER" id="PTHR13789">
    <property type="entry name" value="MONOOXYGENASE"/>
    <property type="match status" value="1"/>
</dbReference>
<dbReference type="InterPro" id="IPR050493">
    <property type="entry name" value="FAD-dep_Monooxygenase_BioMet"/>
</dbReference>
<dbReference type="GO" id="GO:0004497">
    <property type="term" value="F:monooxygenase activity"/>
    <property type="evidence" value="ECO:0007669"/>
    <property type="project" value="UniProtKB-KW"/>
</dbReference>
<dbReference type="InterPro" id="IPR002938">
    <property type="entry name" value="FAD-bd"/>
</dbReference>
<dbReference type="Gene3D" id="3.50.50.60">
    <property type="entry name" value="FAD/NAD(P)-binding domain"/>
    <property type="match status" value="1"/>
</dbReference>
<dbReference type="Pfam" id="PF01494">
    <property type="entry name" value="FAD_binding_3"/>
    <property type="match status" value="1"/>
</dbReference>
<evidence type="ECO:0000313" key="6">
    <source>
        <dbReference type="Proteomes" id="UP000294927"/>
    </source>
</evidence>
<keyword evidence="3" id="KW-0472">Membrane</keyword>
<reference evidence="5 6" key="1">
    <citation type="submission" date="2019-03" db="EMBL/GenBank/DDBJ databases">
        <title>Genomic Encyclopedia of Archaeal and Bacterial Type Strains, Phase II (KMG-II): from individual species to whole genera.</title>
        <authorList>
            <person name="Goeker M."/>
        </authorList>
    </citation>
    <scope>NUCLEOTIDE SEQUENCE [LARGE SCALE GENOMIC DNA]</scope>
    <source>
        <strain evidence="5 6">DSM 45499</strain>
    </source>
</reference>
<evidence type="ECO:0000256" key="3">
    <source>
        <dbReference type="SAM" id="Phobius"/>
    </source>
</evidence>
<sequence length="399" mass="43199">MYSHSMTSAIIVGGGVAGPVTAIALQKAGIDATVHEAYDRGADGVGAFLTLAVNGIAALGTLDLHHLVRDKGFATRKMSIGMGAGHKPMAEFGFGAALPDGTGTLSIRRADLYGALRDEAARRGIRVEYGKRLVSATPDRQGVTATFADGTTARADLIVGADGLRSAVRTIIDPNAPAPRYVPLLNVGGYAKGLRLDSAPGHMHMIFGREVFYSYVVHPDGDVWWFANPRQPRELSREELAAVSWRDRMRELFAKEDDLAGALVDASPEFFAGWNTYDFPKVPVWHRDRMVVIGDAAHATSPASGQGASMAIEDAVTLARCLRDGADVPDAFARYESLRRTRVERVVAQGKRNGDGKSLGPVMRRVLPLFFKLYRPSEKSMDWLYGHRIDWDAPVPAVG</sequence>
<dbReference type="EMBL" id="SOCP01000010">
    <property type="protein sequence ID" value="TDV46863.1"/>
    <property type="molecule type" value="Genomic_DNA"/>
</dbReference>
<accession>A0A4R7VCM9</accession>
<protein>
    <submittedName>
        <fullName evidence="5">2-polyprenyl-6-methoxyphenol hydroxylase-like FAD-dependent oxidoreductase</fullName>
    </submittedName>
</protein>
<dbReference type="AlphaFoldDB" id="A0A4R7VCM9"/>
<organism evidence="5 6">
    <name type="scientific">Actinophytocola oryzae</name>
    <dbReference type="NCBI Taxonomy" id="502181"/>
    <lineage>
        <taxon>Bacteria</taxon>
        <taxon>Bacillati</taxon>
        <taxon>Actinomycetota</taxon>
        <taxon>Actinomycetes</taxon>
        <taxon>Pseudonocardiales</taxon>
        <taxon>Pseudonocardiaceae</taxon>
    </lineage>
</organism>
<evidence type="ECO:0000259" key="4">
    <source>
        <dbReference type="Pfam" id="PF01494"/>
    </source>
</evidence>
<dbReference type="PANTHER" id="PTHR13789:SF309">
    <property type="entry name" value="PUTATIVE (AFU_ORTHOLOGUE AFUA_6G14510)-RELATED"/>
    <property type="match status" value="1"/>
</dbReference>
<keyword evidence="1" id="KW-0560">Oxidoreductase</keyword>
<feature type="domain" description="FAD-binding" evidence="4">
    <location>
        <begin position="7"/>
        <end position="348"/>
    </location>
</feature>
<name>A0A4R7VCM9_9PSEU</name>
<evidence type="ECO:0000256" key="1">
    <source>
        <dbReference type="ARBA" id="ARBA00023002"/>
    </source>
</evidence>
<proteinExistence type="predicted"/>
<keyword evidence="3" id="KW-0812">Transmembrane</keyword>
<keyword evidence="6" id="KW-1185">Reference proteome</keyword>
<dbReference type="InterPro" id="IPR036188">
    <property type="entry name" value="FAD/NAD-bd_sf"/>
</dbReference>
<dbReference type="PRINTS" id="PR00420">
    <property type="entry name" value="RNGMNOXGNASE"/>
</dbReference>
<gene>
    <name evidence="5" type="ORF">CLV71_11043</name>
</gene>
<feature type="transmembrane region" description="Helical" evidence="3">
    <location>
        <begin position="46"/>
        <end position="68"/>
    </location>
</feature>
<keyword evidence="2" id="KW-0503">Monooxygenase</keyword>
<evidence type="ECO:0000256" key="2">
    <source>
        <dbReference type="ARBA" id="ARBA00023033"/>
    </source>
</evidence>
<dbReference type="Proteomes" id="UP000294927">
    <property type="component" value="Unassembled WGS sequence"/>
</dbReference>
<dbReference type="SUPFAM" id="SSF51905">
    <property type="entry name" value="FAD/NAD(P)-binding domain"/>
    <property type="match status" value="1"/>
</dbReference>
<dbReference type="GO" id="GO:0071949">
    <property type="term" value="F:FAD binding"/>
    <property type="evidence" value="ECO:0007669"/>
    <property type="project" value="InterPro"/>
</dbReference>
<keyword evidence="3" id="KW-1133">Transmembrane helix</keyword>